<dbReference type="InterPro" id="IPR044878">
    <property type="entry name" value="UbiA_sf"/>
</dbReference>
<keyword evidence="3 5" id="KW-1133">Transmembrane helix</keyword>
<dbReference type="PANTHER" id="PTHR42723:SF1">
    <property type="entry name" value="CHLOROPHYLL SYNTHASE, CHLOROPLASTIC"/>
    <property type="match status" value="1"/>
</dbReference>
<feature type="transmembrane region" description="Helical" evidence="5">
    <location>
        <begin position="176"/>
        <end position="196"/>
    </location>
</feature>
<dbReference type="InterPro" id="IPR000537">
    <property type="entry name" value="UbiA_prenyltransferase"/>
</dbReference>
<evidence type="ECO:0000313" key="7">
    <source>
        <dbReference type="Proteomes" id="UP000799437"/>
    </source>
</evidence>
<evidence type="ECO:0008006" key="8">
    <source>
        <dbReference type="Google" id="ProtNLM"/>
    </source>
</evidence>
<dbReference type="CDD" id="cd13965">
    <property type="entry name" value="PT_UbiA_3"/>
    <property type="match status" value="1"/>
</dbReference>
<comment type="subcellular location">
    <subcellularLocation>
        <location evidence="1">Membrane</location>
        <topology evidence="1">Multi-pass membrane protein</topology>
    </subcellularLocation>
</comment>
<organism evidence="6 7">
    <name type="scientific">Pseudovirgaria hyperparasitica</name>
    <dbReference type="NCBI Taxonomy" id="470096"/>
    <lineage>
        <taxon>Eukaryota</taxon>
        <taxon>Fungi</taxon>
        <taxon>Dikarya</taxon>
        <taxon>Ascomycota</taxon>
        <taxon>Pezizomycotina</taxon>
        <taxon>Dothideomycetes</taxon>
        <taxon>Dothideomycetes incertae sedis</taxon>
        <taxon>Acrospermales</taxon>
        <taxon>Acrospermaceae</taxon>
        <taxon>Pseudovirgaria</taxon>
    </lineage>
</organism>
<proteinExistence type="predicted"/>
<dbReference type="Gene3D" id="1.10.357.140">
    <property type="entry name" value="UbiA prenyltransferase"/>
    <property type="match status" value="1"/>
</dbReference>
<dbReference type="AlphaFoldDB" id="A0A6A6WME5"/>
<dbReference type="RefSeq" id="XP_033605841.1">
    <property type="nucleotide sequence ID" value="XM_033743154.1"/>
</dbReference>
<name>A0A6A6WME5_9PEZI</name>
<feature type="transmembrane region" description="Helical" evidence="5">
    <location>
        <begin position="270"/>
        <end position="291"/>
    </location>
</feature>
<protein>
    <recommendedName>
        <fullName evidence="8">UbiA prenyltransferase</fullName>
    </recommendedName>
</protein>
<evidence type="ECO:0000256" key="1">
    <source>
        <dbReference type="ARBA" id="ARBA00004141"/>
    </source>
</evidence>
<dbReference type="GO" id="GO:0016020">
    <property type="term" value="C:membrane"/>
    <property type="evidence" value="ECO:0007669"/>
    <property type="project" value="UniProtKB-SubCell"/>
</dbReference>
<dbReference type="Pfam" id="PF01040">
    <property type="entry name" value="UbiA"/>
    <property type="match status" value="1"/>
</dbReference>
<dbReference type="EMBL" id="ML996565">
    <property type="protein sequence ID" value="KAF2763390.1"/>
    <property type="molecule type" value="Genomic_DNA"/>
</dbReference>
<feature type="transmembrane region" description="Helical" evidence="5">
    <location>
        <begin position="75"/>
        <end position="95"/>
    </location>
</feature>
<dbReference type="PANTHER" id="PTHR42723">
    <property type="entry name" value="CHLOROPHYLL SYNTHASE"/>
    <property type="match status" value="1"/>
</dbReference>
<evidence type="ECO:0000256" key="3">
    <source>
        <dbReference type="ARBA" id="ARBA00022989"/>
    </source>
</evidence>
<keyword evidence="2 5" id="KW-0812">Transmembrane</keyword>
<feature type="transmembrane region" description="Helical" evidence="5">
    <location>
        <begin position="143"/>
        <end position="164"/>
    </location>
</feature>
<feature type="transmembrane region" description="Helical" evidence="5">
    <location>
        <begin position="303"/>
        <end position="320"/>
    </location>
</feature>
<dbReference type="Proteomes" id="UP000799437">
    <property type="component" value="Unassembled WGS sequence"/>
</dbReference>
<dbReference type="OrthoDB" id="434972at2759"/>
<gene>
    <name evidence="6" type="ORF">EJ05DRAFT_472300</name>
</gene>
<keyword evidence="7" id="KW-1185">Reference proteome</keyword>
<accession>A0A6A6WME5</accession>
<dbReference type="InterPro" id="IPR050475">
    <property type="entry name" value="Prenyltransferase_related"/>
</dbReference>
<evidence type="ECO:0000256" key="4">
    <source>
        <dbReference type="ARBA" id="ARBA00023136"/>
    </source>
</evidence>
<dbReference type="GO" id="GO:0016765">
    <property type="term" value="F:transferase activity, transferring alkyl or aryl (other than methyl) groups"/>
    <property type="evidence" value="ECO:0007669"/>
    <property type="project" value="InterPro"/>
</dbReference>
<evidence type="ECO:0000256" key="5">
    <source>
        <dbReference type="SAM" id="Phobius"/>
    </source>
</evidence>
<feature type="transmembrane region" description="Helical" evidence="5">
    <location>
        <begin position="202"/>
        <end position="222"/>
    </location>
</feature>
<sequence>MAVPFKASISQTATHILKSVLTPPLSYHLRTFWLFSYSDFKTIIIPSTIFGITNGLAASSYNLQPLIQLPTSLFILLRTPIVLFWVWLNYIAFAINNQSSDSSIAEDAVNKPWRPLPSKRLTQTAAKGLMWACYTLALLGSRFMLGGASQALGLVVLGAWYNNFDGANADPLIRNLINAGGYVCFTSGALEVAIGGARSAEGGAGCLGLWLMVVAGVIATTIQTADMYDQEGDALRGRKTMPLVVGDWYARWTIAVPMGVWGFVCPMFWGVGWFGVCMSGSLAWSVALRTLLLRNVRDDKVTFLIWNVWMSVVFVLPLFAY</sequence>
<reference evidence="6" key="1">
    <citation type="journal article" date="2020" name="Stud. Mycol.">
        <title>101 Dothideomycetes genomes: a test case for predicting lifestyles and emergence of pathogens.</title>
        <authorList>
            <person name="Haridas S."/>
            <person name="Albert R."/>
            <person name="Binder M."/>
            <person name="Bloem J."/>
            <person name="Labutti K."/>
            <person name="Salamov A."/>
            <person name="Andreopoulos B."/>
            <person name="Baker S."/>
            <person name="Barry K."/>
            <person name="Bills G."/>
            <person name="Bluhm B."/>
            <person name="Cannon C."/>
            <person name="Castanera R."/>
            <person name="Culley D."/>
            <person name="Daum C."/>
            <person name="Ezra D."/>
            <person name="Gonzalez J."/>
            <person name="Henrissat B."/>
            <person name="Kuo A."/>
            <person name="Liang C."/>
            <person name="Lipzen A."/>
            <person name="Lutzoni F."/>
            <person name="Magnuson J."/>
            <person name="Mondo S."/>
            <person name="Nolan M."/>
            <person name="Ohm R."/>
            <person name="Pangilinan J."/>
            <person name="Park H.-J."/>
            <person name="Ramirez L."/>
            <person name="Alfaro M."/>
            <person name="Sun H."/>
            <person name="Tritt A."/>
            <person name="Yoshinaga Y."/>
            <person name="Zwiers L.-H."/>
            <person name="Turgeon B."/>
            <person name="Goodwin S."/>
            <person name="Spatafora J."/>
            <person name="Crous P."/>
            <person name="Grigoriev I."/>
        </authorList>
    </citation>
    <scope>NUCLEOTIDE SEQUENCE</scope>
    <source>
        <strain evidence="6">CBS 121739</strain>
    </source>
</reference>
<keyword evidence="4 5" id="KW-0472">Membrane</keyword>
<evidence type="ECO:0000313" key="6">
    <source>
        <dbReference type="EMBL" id="KAF2763390.1"/>
    </source>
</evidence>
<dbReference type="GeneID" id="54484208"/>
<evidence type="ECO:0000256" key="2">
    <source>
        <dbReference type="ARBA" id="ARBA00022692"/>
    </source>
</evidence>